<evidence type="ECO:0000313" key="3">
    <source>
        <dbReference type="Proteomes" id="UP000593966"/>
    </source>
</evidence>
<feature type="transmembrane region" description="Helical" evidence="1">
    <location>
        <begin position="359"/>
        <end position="384"/>
    </location>
</feature>
<keyword evidence="1" id="KW-1133">Transmembrane helix</keyword>
<sequence length="400" mass="46552">MFNFIFFIFLFIFVVNLKTVFFSFPIFYFFAPIGLFLFLKDFYVSKFLLDRKFLTFFFIIFLSLIISAISLLVNQIGDFFYVRQIYLYSIISFFYIFFIIKIFLINQNNDFDKLVLFFITSVATQLFFSFVLFMSPSLFDAFFSIFDTAIGYADSDAVDKFNEQRMIAIGNPFFGSAIINCFTLVLLAVHFKFSKYKKILIVLWVVIAILGIASARTTIFGITLSLIILLKDYKSSYRYLLAVLIILLISLNFAYFTNERIQTIIDFSFSFIFDFKNSQASDSASELVSMWNILPSKVSTWLVGDNFFIDQNGYYYKGIDVGYTRIIFANGMLGLITFLSMQVYLLYNIKFKRLVLSLIALLLVILFLNFKGLANLTFLILIFFMYSRLTSTDYGDVSKL</sequence>
<gene>
    <name evidence="2" type="ORF">G0028_00505</name>
</gene>
<evidence type="ECO:0008006" key="4">
    <source>
        <dbReference type="Google" id="ProtNLM"/>
    </source>
</evidence>
<dbReference type="AlphaFoldDB" id="A0A7S7AFW8"/>
<evidence type="ECO:0000313" key="2">
    <source>
        <dbReference type="EMBL" id="QOW44512.1"/>
    </source>
</evidence>
<proteinExistence type="predicted"/>
<feature type="transmembrane region" description="Helical" evidence="1">
    <location>
        <begin position="116"/>
        <end position="146"/>
    </location>
</feature>
<name>A0A7S7AFW8_9GAMM</name>
<protein>
    <recommendedName>
        <fullName evidence="4">O-antigen ligase domain-containing protein</fullName>
    </recommendedName>
</protein>
<feature type="transmembrane region" description="Helical" evidence="1">
    <location>
        <begin position="51"/>
        <end position="73"/>
    </location>
</feature>
<feature type="transmembrane region" description="Helical" evidence="1">
    <location>
        <begin position="236"/>
        <end position="256"/>
    </location>
</feature>
<keyword evidence="1" id="KW-0812">Transmembrane</keyword>
<organism evidence="2 3">
    <name type="scientific">Acinetobacter piscicola</name>
    <dbReference type="NCBI Taxonomy" id="2006115"/>
    <lineage>
        <taxon>Bacteria</taxon>
        <taxon>Pseudomonadati</taxon>
        <taxon>Pseudomonadota</taxon>
        <taxon>Gammaproteobacteria</taxon>
        <taxon>Moraxellales</taxon>
        <taxon>Moraxellaceae</taxon>
        <taxon>Acinetobacter</taxon>
    </lineage>
</organism>
<feature type="transmembrane region" description="Helical" evidence="1">
    <location>
        <begin position="326"/>
        <end position="347"/>
    </location>
</feature>
<reference evidence="2 3" key="1">
    <citation type="submission" date="2020-02" db="EMBL/GenBank/DDBJ databases">
        <title>Tigecycline-resistant Acinetobacter species from pigs and migratory birds.</title>
        <authorList>
            <person name="Chen C."/>
            <person name="Sun J."/>
            <person name="Liao X.-P."/>
            <person name="Liu Y.-H."/>
        </authorList>
    </citation>
    <scope>NUCLEOTIDE SEQUENCE [LARGE SCALE GENOMIC DNA]</scope>
    <source>
        <strain evidence="2 3">YH12207_T</strain>
    </source>
</reference>
<dbReference type="Proteomes" id="UP000593966">
    <property type="component" value="Chromosome"/>
</dbReference>
<keyword evidence="3" id="KW-1185">Reference proteome</keyword>
<dbReference type="EMBL" id="CP048659">
    <property type="protein sequence ID" value="QOW44512.1"/>
    <property type="molecule type" value="Genomic_DNA"/>
</dbReference>
<feature type="transmembrane region" description="Helical" evidence="1">
    <location>
        <begin position="85"/>
        <end position="104"/>
    </location>
</feature>
<feature type="transmembrane region" description="Helical" evidence="1">
    <location>
        <begin position="6"/>
        <end position="39"/>
    </location>
</feature>
<evidence type="ECO:0000256" key="1">
    <source>
        <dbReference type="SAM" id="Phobius"/>
    </source>
</evidence>
<keyword evidence="1" id="KW-0472">Membrane</keyword>
<dbReference type="RefSeq" id="WP_180047145.1">
    <property type="nucleotide sequence ID" value="NZ_CP048659.1"/>
</dbReference>
<accession>A0A7S7AFW8</accession>
<feature type="transmembrane region" description="Helical" evidence="1">
    <location>
        <begin position="166"/>
        <end position="189"/>
    </location>
</feature>
<feature type="transmembrane region" description="Helical" evidence="1">
    <location>
        <begin position="201"/>
        <end position="230"/>
    </location>
</feature>